<accession>A0A1T4XF05</accession>
<reference evidence="1 2" key="1">
    <citation type="submission" date="2017-02" db="EMBL/GenBank/DDBJ databases">
        <authorList>
            <person name="Peterson S.W."/>
        </authorList>
    </citation>
    <scope>NUCLEOTIDE SEQUENCE [LARGE SCALE GENOMIC DNA]</scope>
    <source>
        <strain evidence="1 2">ATCC 27749</strain>
    </source>
</reference>
<proteinExistence type="predicted"/>
<dbReference type="GeneID" id="93338206"/>
<evidence type="ECO:0000313" key="1">
    <source>
        <dbReference type="EMBL" id="SKA87621.1"/>
    </source>
</evidence>
<dbReference type="EMBL" id="FUYF01000009">
    <property type="protein sequence ID" value="SKA87621.1"/>
    <property type="molecule type" value="Genomic_DNA"/>
</dbReference>
<dbReference type="RefSeq" id="WP_078784667.1">
    <property type="nucleotide sequence ID" value="NZ_FUYF01000009.1"/>
</dbReference>
<organism evidence="1 2">
    <name type="scientific">Gemmiger formicilis</name>
    <dbReference type="NCBI Taxonomy" id="745368"/>
    <lineage>
        <taxon>Bacteria</taxon>
        <taxon>Bacillati</taxon>
        <taxon>Bacillota</taxon>
        <taxon>Clostridia</taxon>
        <taxon>Eubacteriales</taxon>
        <taxon>Gemmiger</taxon>
    </lineage>
</organism>
<name>A0A1T4XF05_9FIRM</name>
<sequence length="212" mass="24594">MESLYNYLLANYKENEPILSASLSISGISPTNMRQQLKKLTDSGKLKRFDSGVYYLPKKSIFKSGSPLAPEKVLECKYLREKDNRCGYLSGLMFFNQLGLTTQVPMQYEVVTNKATNEYRETSLAKSRVIVRRPKVPVTECNYKALQFLDMMKDVDIYSEITGIELQKRLYRYMDDSNLSITSLEPFFSYYPDRLYKNLVETRVIYNGILAQ</sequence>
<evidence type="ECO:0000313" key="2">
    <source>
        <dbReference type="Proteomes" id="UP000190286"/>
    </source>
</evidence>
<dbReference type="Pfam" id="PF19570">
    <property type="entry name" value="DUF6088"/>
    <property type="match status" value="1"/>
</dbReference>
<protein>
    <submittedName>
        <fullName evidence="1">Transcriptional regulator, AbiEi antitoxin, Type IV TA system</fullName>
    </submittedName>
</protein>
<dbReference type="STRING" id="745368.SAMN02745178_01749"/>
<dbReference type="AlphaFoldDB" id="A0A1T4XF05"/>
<dbReference type="Proteomes" id="UP000190286">
    <property type="component" value="Unassembled WGS sequence"/>
</dbReference>
<gene>
    <name evidence="1" type="ORF">SAMN02745178_01749</name>
</gene>
<dbReference type="OrthoDB" id="9802612at2"/>
<dbReference type="InterPro" id="IPR045738">
    <property type="entry name" value="DUF6088"/>
</dbReference>
<keyword evidence="2" id="KW-1185">Reference proteome</keyword>